<accession>A0A9P5M223</accession>
<protein>
    <recommendedName>
        <fullName evidence="3">Heterokaryon incompatibility domain-containing protein</fullName>
    </recommendedName>
</protein>
<dbReference type="PANTHER" id="PTHR33112">
    <property type="entry name" value="DOMAIN PROTEIN, PUTATIVE-RELATED"/>
    <property type="match status" value="1"/>
</dbReference>
<dbReference type="AlphaFoldDB" id="A0A9P5M223"/>
<dbReference type="Proteomes" id="UP000710849">
    <property type="component" value="Unassembled WGS sequence"/>
</dbReference>
<evidence type="ECO:0000313" key="2">
    <source>
        <dbReference type="Proteomes" id="UP000710849"/>
    </source>
</evidence>
<comment type="caution">
    <text evidence="1">The sequence shown here is derived from an EMBL/GenBank/DDBJ whole genome shotgun (WGS) entry which is preliminary data.</text>
</comment>
<gene>
    <name evidence="1" type="ORF">EAE97_007916</name>
</gene>
<name>A0A9P5M223_9HELO</name>
<evidence type="ECO:0008006" key="3">
    <source>
        <dbReference type="Google" id="ProtNLM"/>
    </source>
</evidence>
<organism evidence="1 2">
    <name type="scientific">Botrytis byssoidea</name>
    <dbReference type="NCBI Taxonomy" id="139641"/>
    <lineage>
        <taxon>Eukaryota</taxon>
        <taxon>Fungi</taxon>
        <taxon>Dikarya</taxon>
        <taxon>Ascomycota</taxon>
        <taxon>Pezizomycotina</taxon>
        <taxon>Leotiomycetes</taxon>
        <taxon>Helotiales</taxon>
        <taxon>Sclerotiniaceae</taxon>
        <taxon>Botrytis</taxon>
    </lineage>
</organism>
<dbReference type="GeneID" id="62151504"/>
<dbReference type="PANTHER" id="PTHR33112:SF16">
    <property type="entry name" value="HETEROKARYON INCOMPATIBILITY DOMAIN-CONTAINING PROTEIN"/>
    <property type="match status" value="1"/>
</dbReference>
<dbReference type="RefSeq" id="XP_038730680.1">
    <property type="nucleotide sequence ID" value="XM_038878430.1"/>
</dbReference>
<evidence type="ECO:0000313" key="1">
    <source>
        <dbReference type="EMBL" id="KAF7936550.1"/>
    </source>
</evidence>
<sequence>MNPDSTLDRDFGLSCRHNLTLQNSFCWSIKFYAALSIAPNCEIKCKCGISIYFCSKPPYANEKPQPQLTSEVLYDLDEDGASDCWHHFVTLLSSFKFKHASEFVTIFHIHIASQESLPARSSSGMYSNYLLAASNIVDCFSWYFWHHDKQLGQLYLAGLWMSSLASDLCWWVKVIEDYCVPSRAKPYRAPTWSWASVDFEGEPPCSPVVYHSNFGEKFEQPAKFCIRHASTQITPLVLRLSLYGSVCDELIRTKCILIAAQIFKHPYLEVDARHTTQFLEADALDEDFDPYFWPNVYLDVQGSFEPLTSKPSPAVDILDLPIAGDLEDNVPRMSIDVVEDKSQVGYLCSETKVWICLVGIVGGGGICALVLKEREKVNFRRFERVGYLHNRVGAVVFENYGWHNNFMRRAERAGQIVIEIV</sequence>
<dbReference type="EMBL" id="RCSW01000016">
    <property type="protein sequence ID" value="KAF7936550.1"/>
    <property type="molecule type" value="Genomic_DNA"/>
</dbReference>
<reference evidence="1 2" key="1">
    <citation type="journal article" date="2020" name="Genome Biol. Evol.">
        <title>Comparative genomics of Sclerotiniaceae.</title>
        <authorList>
            <person name="Valero Jimenez C.A."/>
            <person name="Steentjes M."/>
            <person name="Scholten O.E."/>
            <person name="Van Kan J.A.L."/>
        </authorList>
    </citation>
    <scope>NUCLEOTIDE SEQUENCE [LARGE SCALE GENOMIC DNA]</scope>
    <source>
        <strain evidence="1 2">MUCL 94</strain>
    </source>
</reference>
<proteinExistence type="predicted"/>
<keyword evidence="2" id="KW-1185">Reference proteome</keyword>